<protein>
    <submittedName>
        <fullName evidence="3">Prephenate dehydrogenase</fullName>
    </submittedName>
</protein>
<dbReference type="GO" id="GO:0006571">
    <property type="term" value="P:tyrosine biosynthetic process"/>
    <property type="evidence" value="ECO:0007669"/>
    <property type="project" value="InterPro"/>
</dbReference>
<feature type="domain" description="Prephenate/arogenate dehydrogenase" evidence="2">
    <location>
        <begin position="13"/>
        <end position="260"/>
    </location>
</feature>
<gene>
    <name evidence="3" type="ORF">HMPREF0179_02502</name>
</gene>
<dbReference type="HOGENOM" id="CLU_036672_1_1_7"/>
<keyword evidence="4" id="KW-1185">Reference proteome</keyword>
<dbReference type="GO" id="GO:0008977">
    <property type="term" value="F:prephenate dehydrogenase (NAD+) activity"/>
    <property type="evidence" value="ECO:0007669"/>
    <property type="project" value="InterPro"/>
</dbReference>
<keyword evidence="1" id="KW-0560">Oxidoreductase</keyword>
<name>E5Y8I4_BILW3</name>
<dbReference type="PANTHER" id="PTHR21363">
    <property type="entry name" value="PREPHENATE DEHYDROGENASE"/>
    <property type="match status" value="1"/>
</dbReference>
<dbReference type="EMBL" id="ADCP02000001">
    <property type="protein sequence ID" value="EFV43679.1"/>
    <property type="molecule type" value="Genomic_DNA"/>
</dbReference>
<dbReference type="InterPro" id="IPR050812">
    <property type="entry name" value="Preph/Arog_dehydrog"/>
</dbReference>
<dbReference type="SUPFAM" id="SSF51735">
    <property type="entry name" value="NAD(P)-binding Rossmann-fold domains"/>
    <property type="match status" value="1"/>
</dbReference>
<dbReference type="OrthoDB" id="9800497at2"/>
<dbReference type="PANTHER" id="PTHR21363:SF0">
    <property type="entry name" value="PREPHENATE DEHYDROGENASE [NADP(+)]"/>
    <property type="match status" value="1"/>
</dbReference>
<dbReference type="Proteomes" id="UP000006034">
    <property type="component" value="Unassembled WGS sequence"/>
</dbReference>
<dbReference type="InterPro" id="IPR046826">
    <property type="entry name" value="PDH_N"/>
</dbReference>
<dbReference type="STRING" id="563192.HMPREF0179_02502"/>
<reference evidence="3 4" key="1">
    <citation type="submission" date="2010-10" db="EMBL/GenBank/DDBJ databases">
        <authorList>
            <consortium name="The Broad Institute Genome Sequencing Platform"/>
            <person name="Ward D."/>
            <person name="Earl A."/>
            <person name="Feldgarden M."/>
            <person name="Young S.K."/>
            <person name="Gargeya S."/>
            <person name="Zeng Q."/>
            <person name="Alvarado L."/>
            <person name="Berlin A."/>
            <person name="Bochicchio J."/>
            <person name="Chapman S.B."/>
            <person name="Chen Z."/>
            <person name="Freedman E."/>
            <person name="Gellesch M."/>
            <person name="Goldberg J."/>
            <person name="Griggs A."/>
            <person name="Gujja S."/>
            <person name="Heilman E."/>
            <person name="Heiman D."/>
            <person name="Howarth C."/>
            <person name="Mehta T."/>
            <person name="Neiman D."/>
            <person name="Pearson M."/>
            <person name="Roberts A."/>
            <person name="Saif S."/>
            <person name="Shea T."/>
            <person name="Shenoy N."/>
            <person name="Sisk P."/>
            <person name="Stolte C."/>
            <person name="Sykes S."/>
            <person name="White J."/>
            <person name="Yandava C."/>
            <person name="Allen-Vercoe E."/>
            <person name="Sibley C."/>
            <person name="Ambrose C.E."/>
            <person name="Strauss J."/>
            <person name="Daigneault M."/>
            <person name="Haas B."/>
            <person name="Nusbaum C."/>
            <person name="Birren B."/>
        </authorList>
    </citation>
    <scope>NUCLEOTIDE SEQUENCE [LARGE SCALE GENOMIC DNA]</scope>
    <source>
        <strain evidence="3 4">3_1_6</strain>
    </source>
</reference>
<comment type="caution">
    <text evidence="3">The sequence shown here is derived from an EMBL/GenBank/DDBJ whole genome shotgun (WGS) entry which is preliminary data.</text>
</comment>
<evidence type="ECO:0000256" key="1">
    <source>
        <dbReference type="ARBA" id="ARBA00023002"/>
    </source>
</evidence>
<dbReference type="GO" id="GO:0004665">
    <property type="term" value="F:prephenate dehydrogenase (NADP+) activity"/>
    <property type="evidence" value="ECO:0007669"/>
    <property type="project" value="InterPro"/>
</dbReference>
<dbReference type="RefSeq" id="WP_005028360.1">
    <property type="nucleotide sequence ID" value="NZ_KE150238.1"/>
</dbReference>
<dbReference type="InterPro" id="IPR003099">
    <property type="entry name" value="Prephen_DH"/>
</dbReference>
<dbReference type="Pfam" id="PF02153">
    <property type="entry name" value="PDH_N"/>
    <property type="match status" value="1"/>
</dbReference>
<dbReference type="GO" id="GO:0070403">
    <property type="term" value="F:NAD+ binding"/>
    <property type="evidence" value="ECO:0007669"/>
    <property type="project" value="InterPro"/>
</dbReference>
<dbReference type="eggNOG" id="COG0287">
    <property type="taxonomic scope" value="Bacteria"/>
</dbReference>
<dbReference type="InterPro" id="IPR008927">
    <property type="entry name" value="6-PGluconate_DH-like_C_sf"/>
</dbReference>
<dbReference type="InterPro" id="IPR036291">
    <property type="entry name" value="NAD(P)-bd_dom_sf"/>
</dbReference>
<evidence type="ECO:0000313" key="4">
    <source>
        <dbReference type="Proteomes" id="UP000006034"/>
    </source>
</evidence>
<dbReference type="GeneID" id="78085632"/>
<sequence length="260" mass="28157">MSGNTAESGFTPRRLVIVGCRGRMGTLLSARWSAAGHTVAGLDLPLTDEAFAEALPGADAVFLCIPAGAMAEVLPHLVPHLDGRQILADITSVKMQPLGQMERAYAGPVVGTHPLFGPKPQPSDLRVCITPGAAATDTHIGLVEGLFKDMGCSTFRSTAEAHDSAAASIQGLNFISSLAYFATLAEHEELLPFITPSFRRRLEASRKLLTEDAPLFEWLFEANPMSQESIRQYRSFLNVAAGGDVNVLVQRAQWWWKEAR</sequence>
<dbReference type="SUPFAM" id="SSF48179">
    <property type="entry name" value="6-phosphogluconate dehydrogenase C-terminal domain-like"/>
    <property type="match status" value="1"/>
</dbReference>
<dbReference type="Gene3D" id="1.10.3660.10">
    <property type="entry name" value="6-phosphogluconate dehydrogenase C-terminal like domain"/>
    <property type="match status" value="1"/>
</dbReference>
<organism evidence="3 4">
    <name type="scientific">Bilophila wadsworthia (strain 3_1_6)</name>
    <dbReference type="NCBI Taxonomy" id="563192"/>
    <lineage>
        <taxon>Bacteria</taxon>
        <taxon>Pseudomonadati</taxon>
        <taxon>Thermodesulfobacteriota</taxon>
        <taxon>Desulfovibrionia</taxon>
        <taxon>Desulfovibrionales</taxon>
        <taxon>Desulfovibrionaceae</taxon>
        <taxon>Bilophila</taxon>
    </lineage>
</organism>
<evidence type="ECO:0000313" key="3">
    <source>
        <dbReference type="EMBL" id="EFV43679.1"/>
    </source>
</evidence>
<accession>E5Y8I4</accession>
<dbReference type="PROSITE" id="PS51176">
    <property type="entry name" value="PDH_ADH"/>
    <property type="match status" value="1"/>
</dbReference>
<evidence type="ECO:0000259" key="2">
    <source>
        <dbReference type="PROSITE" id="PS51176"/>
    </source>
</evidence>
<reference evidence="3 4" key="2">
    <citation type="submission" date="2013-04" db="EMBL/GenBank/DDBJ databases">
        <title>The Genome Sequence of Bilophila wadsworthia 3_1_6.</title>
        <authorList>
            <consortium name="The Broad Institute Genomics Platform"/>
            <person name="Earl A."/>
            <person name="Ward D."/>
            <person name="Feldgarden M."/>
            <person name="Gevers D."/>
            <person name="Sibley C."/>
            <person name="Strauss J."/>
            <person name="Allen-Vercoe E."/>
            <person name="Walker B."/>
            <person name="Young S."/>
            <person name="Zeng Q."/>
            <person name="Gargeya S."/>
            <person name="Fitzgerald M."/>
            <person name="Haas B."/>
            <person name="Abouelleil A."/>
            <person name="Allen A.W."/>
            <person name="Alvarado L."/>
            <person name="Arachchi H.M."/>
            <person name="Berlin A.M."/>
            <person name="Chapman S.B."/>
            <person name="Gainer-Dewar J."/>
            <person name="Goldberg J."/>
            <person name="Griggs A."/>
            <person name="Gujja S."/>
            <person name="Hansen M."/>
            <person name="Howarth C."/>
            <person name="Imamovic A."/>
            <person name="Ireland A."/>
            <person name="Larimer J."/>
            <person name="McCowan C."/>
            <person name="Murphy C."/>
            <person name="Pearson M."/>
            <person name="Poon T.W."/>
            <person name="Priest M."/>
            <person name="Roberts A."/>
            <person name="Saif S."/>
            <person name="Shea T."/>
            <person name="Sisk P."/>
            <person name="Sykes S."/>
            <person name="Wortman J."/>
            <person name="Nusbaum C."/>
            <person name="Birren B."/>
        </authorList>
    </citation>
    <scope>NUCLEOTIDE SEQUENCE [LARGE SCALE GENOMIC DNA]</scope>
    <source>
        <strain evidence="3 4">3_1_6</strain>
    </source>
</reference>
<proteinExistence type="predicted"/>
<dbReference type="AlphaFoldDB" id="E5Y8I4"/>
<dbReference type="Gene3D" id="3.40.50.720">
    <property type="entry name" value="NAD(P)-binding Rossmann-like Domain"/>
    <property type="match status" value="1"/>
</dbReference>